<evidence type="ECO:0008006" key="3">
    <source>
        <dbReference type="Google" id="ProtNLM"/>
    </source>
</evidence>
<dbReference type="Proteomes" id="UP000322876">
    <property type="component" value="Unassembled WGS sequence"/>
</dbReference>
<evidence type="ECO:0000313" key="1">
    <source>
        <dbReference type="EMBL" id="KAA0259246.1"/>
    </source>
</evidence>
<gene>
    <name evidence="1" type="ORF">FHQ18_01995</name>
</gene>
<dbReference type="EMBL" id="VFJB01000002">
    <property type="protein sequence ID" value="KAA0259246.1"/>
    <property type="molecule type" value="Genomic_DNA"/>
</dbReference>
<dbReference type="PROSITE" id="PS51257">
    <property type="entry name" value="PROKAR_LIPOPROTEIN"/>
    <property type="match status" value="1"/>
</dbReference>
<comment type="caution">
    <text evidence="1">The sequence shown here is derived from an EMBL/GenBank/DDBJ whole genome shotgun (WGS) entry which is preliminary data.</text>
</comment>
<accession>A0A5A8F8T9</accession>
<sequence length="168" mass="19828">MKTLVKYFSFFMIFILLSCGYRMAGFEKIDIKDKFYLSSIKNLTSESDYTSILNSTCYDFFNKHNLLTKNPNNNLKLSIEINKIFYESKIIQQNYRATSSELHISVTIKVKKSEKEIFRKTYTDSNNYTIYTNITQTLSSKQEALIKSLNNILLDFINDFKEEINHNR</sequence>
<keyword evidence="2" id="KW-1185">Reference proteome</keyword>
<reference evidence="1 2" key="1">
    <citation type="submission" date="2019-06" db="EMBL/GenBank/DDBJ databases">
        <title>Genomic insights into carbon and energy metabolism of Deferribacter autotrophicus revealed new metabolic traits in the phylum Deferribacteres.</title>
        <authorList>
            <person name="Slobodkin A.I."/>
            <person name="Slobodkina G.B."/>
            <person name="Allioux M."/>
            <person name="Alain K."/>
            <person name="Jebbar M."/>
            <person name="Shadrin V."/>
            <person name="Kublanov I.V."/>
            <person name="Toshchakov S.V."/>
            <person name="Bonch-Osmolovskaya E.A."/>
        </authorList>
    </citation>
    <scope>NUCLEOTIDE SEQUENCE [LARGE SCALE GENOMIC DNA]</scope>
    <source>
        <strain evidence="1 2">SL50</strain>
    </source>
</reference>
<evidence type="ECO:0000313" key="2">
    <source>
        <dbReference type="Proteomes" id="UP000322876"/>
    </source>
</evidence>
<dbReference type="AlphaFoldDB" id="A0A5A8F8T9"/>
<organism evidence="1 2">
    <name type="scientific">Deferribacter autotrophicus</name>
    <dbReference type="NCBI Taxonomy" id="500465"/>
    <lineage>
        <taxon>Bacteria</taxon>
        <taxon>Pseudomonadati</taxon>
        <taxon>Deferribacterota</taxon>
        <taxon>Deferribacteres</taxon>
        <taxon>Deferribacterales</taxon>
        <taxon>Deferribacteraceae</taxon>
        <taxon>Deferribacter</taxon>
    </lineage>
</organism>
<proteinExistence type="predicted"/>
<protein>
    <recommendedName>
        <fullName evidence="3">LptE family protein</fullName>
    </recommendedName>
</protein>
<name>A0A5A8F8T9_9BACT</name>